<dbReference type="SUPFAM" id="SSF53098">
    <property type="entry name" value="Ribonuclease H-like"/>
    <property type="match status" value="1"/>
</dbReference>
<keyword evidence="2" id="KW-0378">Hydrolase</keyword>
<dbReference type="GO" id="GO:0005737">
    <property type="term" value="C:cytoplasm"/>
    <property type="evidence" value="ECO:0007669"/>
    <property type="project" value="TreeGrafter"/>
</dbReference>
<dbReference type="GO" id="GO:0008408">
    <property type="term" value="F:3'-5' exonuclease activity"/>
    <property type="evidence" value="ECO:0007669"/>
    <property type="project" value="InterPro"/>
</dbReference>
<dbReference type="PANTHER" id="PTHR13620:SF105">
    <property type="entry name" value="OS01G0737700 PROTEIN"/>
    <property type="match status" value="1"/>
</dbReference>
<protein>
    <recommendedName>
        <fullName evidence="3">3'-5' exonuclease domain-containing protein</fullName>
    </recommendedName>
</protein>
<proteinExistence type="predicted"/>
<dbReference type="Proteomes" id="UP001187471">
    <property type="component" value="Unassembled WGS sequence"/>
</dbReference>
<dbReference type="InterPro" id="IPR036397">
    <property type="entry name" value="RNaseH_sf"/>
</dbReference>
<dbReference type="Pfam" id="PF01612">
    <property type="entry name" value="DNA_pol_A_exo1"/>
    <property type="match status" value="1"/>
</dbReference>
<dbReference type="InterPro" id="IPR012337">
    <property type="entry name" value="RNaseH-like_sf"/>
</dbReference>
<dbReference type="InterPro" id="IPR002562">
    <property type="entry name" value="3'-5'_exonuclease_dom"/>
</dbReference>
<dbReference type="CDD" id="cd06141">
    <property type="entry name" value="WRN_exo"/>
    <property type="match status" value="1"/>
</dbReference>
<dbReference type="GO" id="GO:0005634">
    <property type="term" value="C:nucleus"/>
    <property type="evidence" value="ECO:0007669"/>
    <property type="project" value="TreeGrafter"/>
</dbReference>
<evidence type="ECO:0000313" key="5">
    <source>
        <dbReference type="Proteomes" id="UP001187471"/>
    </source>
</evidence>
<keyword evidence="1" id="KW-0540">Nuclease</keyword>
<comment type="caution">
    <text evidence="4">The sequence shown here is derived from an EMBL/GenBank/DDBJ whole genome shotgun (WGS) entry which is preliminary data.</text>
</comment>
<name>A0AA88R123_9ASTE</name>
<reference evidence="4" key="1">
    <citation type="submission" date="2022-12" db="EMBL/GenBank/DDBJ databases">
        <title>Draft genome assemblies for two species of Escallonia (Escalloniales).</title>
        <authorList>
            <person name="Chanderbali A."/>
            <person name="Dervinis C."/>
            <person name="Anghel I."/>
            <person name="Soltis D."/>
            <person name="Soltis P."/>
            <person name="Zapata F."/>
        </authorList>
    </citation>
    <scope>NUCLEOTIDE SEQUENCE</scope>
    <source>
        <strain evidence="4">UCBG92.1500</strain>
        <tissue evidence="4">Leaf</tissue>
    </source>
</reference>
<dbReference type="InterPro" id="IPR051132">
    <property type="entry name" value="3-5_Exonuclease_domain"/>
</dbReference>
<evidence type="ECO:0000259" key="3">
    <source>
        <dbReference type="Pfam" id="PF01612"/>
    </source>
</evidence>
<sequence>MSLSIVDYELPDETHNLYDVNFFTTRIHTLVTQTPSFVTEWISQFQPTTPLIVGLDVEWRPNFARNSDNPIATLQLCTGPHCLVFQILHAPSVPTSLSAFLNNPMNKFVGVGIESDVEKLICDYGLSVANFVDVCGLAAEVYGARELKTAGLKVLAQRVLGKEVVKPKRVTMSRWDNPWLTPAQELLEHGREQVFIWGFGNVGFCEWMVICQIDSGFCWATPKVLFSVNSYVVNQQFSLEVDDFSWKQHLTVRSGVIFYPWKRIPKGFVTTDLDPIKDTSTLLRKFNDVFYSDKVTHREGLLLKFMTSAFTSFATLVLGRGRNFGRPLQFSVLIVDEVFQFSVPGTLMDNVGRLRHWYLVVDEVFQYSVLIESISYCGKYKSCGDSYEPWSFVISKLVSLVYRWS</sequence>
<evidence type="ECO:0000256" key="1">
    <source>
        <dbReference type="ARBA" id="ARBA00022722"/>
    </source>
</evidence>
<keyword evidence="5" id="KW-1185">Reference proteome</keyword>
<feature type="domain" description="3'-5' exonuclease" evidence="3">
    <location>
        <begin position="33"/>
        <end position="181"/>
    </location>
</feature>
<evidence type="ECO:0000313" key="4">
    <source>
        <dbReference type="EMBL" id="KAK2970871.1"/>
    </source>
</evidence>
<accession>A0AA88R123</accession>
<dbReference type="AlphaFoldDB" id="A0AA88R123"/>
<gene>
    <name evidence="4" type="ORF">RJ640_022313</name>
</gene>
<dbReference type="PANTHER" id="PTHR13620">
    <property type="entry name" value="3-5 EXONUCLEASE"/>
    <property type="match status" value="1"/>
</dbReference>
<dbReference type="GO" id="GO:0006139">
    <property type="term" value="P:nucleobase-containing compound metabolic process"/>
    <property type="evidence" value="ECO:0007669"/>
    <property type="project" value="InterPro"/>
</dbReference>
<dbReference type="EMBL" id="JAVXUO010002637">
    <property type="protein sequence ID" value="KAK2970871.1"/>
    <property type="molecule type" value="Genomic_DNA"/>
</dbReference>
<organism evidence="4 5">
    <name type="scientific">Escallonia rubra</name>
    <dbReference type="NCBI Taxonomy" id="112253"/>
    <lineage>
        <taxon>Eukaryota</taxon>
        <taxon>Viridiplantae</taxon>
        <taxon>Streptophyta</taxon>
        <taxon>Embryophyta</taxon>
        <taxon>Tracheophyta</taxon>
        <taxon>Spermatophyta</taxon>
        <taxon>Magnoliopsida</taxon>
        <taxon>eudicotyledons</taxon>
        <taxon>Gunneridae</taxon>
        <taxon>Pentapetalae</taxon>
        <taxon>asterids</taxon>
        <taxon>campanulids</taxon>
        <taxon>Escalloniales</taxon>
        <taxon>Escalloniaceae</taxon>
        <taxon>Escallonia</taxon>
    </lineage>
</organism>
<dbReference type="GO" id="GO:0003676">
    <property type="term" value="F:nucleic acid binding"/>
    <property type="evidence" value="ECO:0007669"/>
    <property type="project" value="InterPro"/>
</dbReference>
<evidence type="ECO:0000256" key="2">
    <source>
        <dbReference type="ARBA" id="ARBA00022801"/>
    </source>
</evidence>
<dbReference type="Gene3D" id="3.30.420.10">
    <property type="entry name" value="Ribonuclease H-like superfamily/Ribonuclease H"/>
    <property type="match status" value="1"/>
</dbReference>